<dbReference type="RefSeq" id="WP_409120765.1">
    <property type="nucleotide sequence ID" value="NZ_JBJVNI010000003.1"/>
</dbReference>
<evidence type="ECO:0000256" key="8">
    <source>
        <dbReference type="HAMAP-Rule" id="MF_00660"/>
    </source>
</evidence>
<evidence type="ECO:0000313" key="11">
    <source>
        <dbReference type="EMBL" id="MFM9608436.1"/>
    </source>
</evidence>
<protein>
    <recommendedName>
        <fullName evidence="8">PqqA peptide cyclase</fullName>
        <ecNumber evidence="8">1.21.98.4</ecNumber>
    </recommendedName>
    <alternativeName>
        <fullName evidence="8">Coenzyme PQQ synthesis protein E</fullName>
    </alternativeName>
</protein>
<dbReference type="SMART" id="SM00729">
    <property type="entry name" value="Elp3"/>
    <property type="match status" value="1"/>
</dbReference>
<dbReference type="CDD" id="cd01335">
    <property type="entry name" value="Radical_SAM"/>
    <property type="match status" value="1"/>
</dbReference>
<dbReference type="PROSITE" id="PS51918">
    <property type="entry name" value="RADICAL_SAM"/>
    <property type="match status" value="1"/>
</dbReference>
<dbReference type="InterPro" id="IPR000385">
    <property type="entry name" value="MoaA_NifB_PqqE_Fe-S-bd_CS"/>
</dbReference>
<evidence type="ECO:0000259" key="10">
    <source>
        <dbReference type="PROSITE" id="PS51918"/>
    </source>
</evidence>
<feature type="region of interest" description="Disordered" evidence="9">
    <location>
        <begin position="358"/>
        <end position="388"/>
    </location>
</feature>
<accession>A0ABW9HKZ9</accession>
<keyword evidence="12" id="KW-1185">Reference proteome</keyword>
<dbReference type="HAMAP" id="MF_00660">
    <property type="entry name" value="PqqE"/>
    <property type="match status" value="1"/>
</dbReference>
<dbReference type="Pfam" id="PF13186">
    <property type="entry name" value="SPASM"/>
    <property type="match status" value="1"/>
</dbReference>
<evidence type="ECO:0000256" key="2">
    <source>
        <dbReference type="ARBA" id="ARBA00022691"/>
    </source>
</evidence>
<evidence type="ECO:0000313" key="12">
    <source>
        <dbReference type="Proteomes" id="UP001631957"/>
    </source>
</evidence>
<keyword evidence="7 8" id="KW-0411">Iron-sulfur</keyword>
<dbReference type="NCBIfam" id="TIGR02109">
    <property type="entry name" value="PQQ_syn_pqqE"/>
    <property type="match status" value="1"/>
</dbReference>
<dbReference type="SUPFAM" id="SSF102114">
    <property type="entry name" value="Radical SAM enzymes"/>
    <property type="match status" value="1"/>
</dbReference>
<comment type="function">
    <text evidence="8">Catalyzes the cross-linking of a glutamate residue and a tyrosine residue in the PqqA protein as part of the biosynthesis of pyrroloquinoline quinone (PQQ).</text>
</comment>
<evidence type="ECO:0000256" key="6">
    <source>
        <dbReference type="ARBA" id="ARBA00023004"/>
    </source>
</evidence>
<dbReference type="InterPro" id="IPR023885">
    <property type="entry name" value="4Fe4S-binding_SPASM_dom"/>
</dbReference>
<dbReference type="PROSITE" id="PS01305">
    <property type="entry name" value="MOAA_NIFB_PQQE"/>
    <property type="match status" value="1"/>
</dbReference>
<dbReference type="SFLD" id="SFLDG01067">
    <property type="entry name" value="SPASM/twitch_domain_containing"/>
    <property type="match status" value="1"/>
</dbReference>
<name>A0ABW9HKZ9_9ACTN</name>
<comment type="pathway">
    <text evidence="8">Cofactor biosynthesis; pyrroloquinoline quinone biosynthesis.</text>
</comment>
<dbReference type="Pfam" id="PF04055">
    <property type="entry name" value="Radical_SAM"/>
    <property type="match status" value="1"/>
</dbReference>
<dbReference type="PIRSF" id="PIRSF037420">
    <property type="entry name" value="PQQ_syn_pqqE"/>
    <property type="match status" value="1"/>
</dbReference>
<dbReference type="InterPro" id="IPR013785">
    <property type="entry name" value="Aldolase_TIM"/>
</dbReference>
<feature type="domain" description="Radical SAM core" evidence="10">
    <location>
        <begin position="4"/>
        <end position="219"/>
    </location>
</feature>
<keyword evidence="6 8" id="KW-0408">Iron</keyword>
<evidence type="ECO:0000256" key="3">
    <source>
        <dbReference type="ARBA" id="ARBA00022723"/>
    </source>
</evidence>
<organism evidence="11 12">
    <name type="scientific">Streptomyces niveiscabiei</name>
    <dbReference type="NCBI Taxonomy" id="164115"/>
    <lineage>
        <taxon>Bacteria</taxon>
        <taxon>Bacillati</taxon>
        <taxon>Actinomycetota</taxon>
        <taxon>Actinomycetes</taxon>
        <taxon>Kitasatosporales</taxon>
        <taxon>Streptomycetaceae</taxon>
        <taxon>Streptomyces</taxon>
    </lineage>
</organism>
<comment type="subunit">
    <text evidence="8">Interacts with PqqD. The interaction is necessary for activity of PqqE.</text>
</comment>
<feature type="binding site" evidence="8">
    <location>
        <position position="25"/>
    </location>
    <ligand>
        <name>[4Fe-4S] cluster</name>
        <dbReference type="ChEBI" id="CHEBI:49883"/>
        <note>4Fe-4S-S-AdoMet</note>
    </ligand>
</feature>
<dbReference type="InterPro" id="IPR006638">
    <property type="entry name" value="Elp3/MiaA/NifB-like_rSAM"/>
</dbReference>
<gene>
    <name evidence="8 11" type="primary">pqqE</name>
    <name evidence="11" type="ORF">ACKI18_06905</name>
</gene>
<dbReference type="InterPro" id="IPR050377">
    <property type="entry name" value="Radical_SAM_PqqE_MftC-like"/>
</dbReference>
<keyword evidence="2 8" id="KW-0949">S-adenosyl-L-methionine</keyword>
<keyword evidence="1 8" id="KW-0004">4Fe-4S</keyword>
<dbReference type="InterPro" id="IPR007197">
    <property type="entry name" value="rSAM"/>
</dbReference>
<comment type="cofactor">
    <cofactor evidence="8">
        <name>[4Fe-4S] cluster</name>
        <dbReference type="ChEBI" id="CHEBI:49883"/>
    </cofactor>
    <text evidence="8">Binds 1 [4Fe-4S] cluster. The cluster is coordinated with 3 cysteines and an exchangeable S-adenosyl-L-methionine.</text>
</comment>
<evidence type="ECO:0000256" key="5">
    <source>
        <dbReference type="ARBA" id="ARBA00023002"/>
    </source>
</evidence>
<dbReference type="SFLD" id="SFLDF00280">
    <property type="entry name" value="coenzyme_PQQ_synthesis_protein"/>
    <property type="match status" value="1"/>
</dbReference>
<evidence type="ECO:0000256" key="1">
    <source>
        <dbReference type="ARBA" id="ARBA00022485"/>
    </source>
</evidence>
<keyword evidence="4 8" id="KW-0884">PQQ biosynthesis</keyword>
<comment type="similarity">
    <text evidence="8">Belongs to the radical SAM superfamily. PqqE family.</text>
</comment>
<proteinExistence type="inferred from homology"/>
<dbReference type="InterPro" id="IPR011843">
    <property type="entry name" value="PQQ_synth_PqqE_bac"/>
</dbReference>
<keyword evidence="5 8" id="KW-0560">Oxidoreductase</keyword>
<dbReference type="Proteomes" id="UP001631957">
    <property type="component" value="Unassembled WGS sequence"/>
</dbReference>
<dbReference type="InterPro" id="IPR058240">
    <property type="entry name" value="rSAM_sf"/>
</dbReference>
<feature type="binding site" evidence="8">
    <location>
        <position position="18"/>
    </location>
    <ligand>
        <name>[4Fe-4S] cluster</name>
        <dbReference type="ChEBI" id="CHEBI:49883"/>
        <note>4Fe-4S-S-AdoMet</note>
    </ligand>
</feature>
<dbReference type="EMBL" id="JBJVNI010000003">
    <property type="protein sequence ID" value="MFM9608436.1"/>
    <property type="molecule type" value="Genomic_DNA"/>
</dbReference>
<sequence>MAALNPPWALLAELTHGCPLRCPYCSNPTELVRPADELGTDDWLRVFAEAARLGVAHAHLSGGEPLLRRDLADLVAGAADAGIYAQLVTSGLGLTSARLDELIAAGLPSVQLSVQGADAASAERIAGRRSFAAKARAAALVRDAGLPLGLNVVLHRHNLDRLDEIIRLGVDWGAVRIELANTQFYGWGLRNRAALMPSREQLARAQRVVEEWRGRTGTELIWVVPDYFDGVAKPCMGGWGAISLTVAPDGRVLPCPAAYDLPLDAPDVREHSLSWIWHESPAFNAYRGGDWMPDPCRSCPRKEADFGGCRCQAFALTGDAGRTDPACSLSPDHGLIAELSAVRGGEFAYRGYVAGNRQGAHGRTRVRESSTRTPKSEVYASERRRITE</sequence>
<evidence type="ECO:0000256" key="9">
    <source>
        <dbReference type="SAM" id="MobiDB-lite"/>
    </source>
</evidence>
<dbReference type="NCBIfam" id="TIGR04085">
    <property type="entry name" value="rSAM_more_4Fe4S"/>
    <property type="match status" value="1"/>
</dbReference>
<comment type="catalytic activity">
    <reaction evidence="8">
        <text>[PQQ precursor protein] + S-adenosyl-L-methionine = E-Y cross-linked-[PQQ precursor protein] + 5'-deoxyadenosine + L-methionine + H(+)</text>
        <dbReference type="Rhea" id="RHEA:56836"/>
        <dbReference type="Rhea" id="RHEA-COMP:14800"/>
        <dbReference type="Rhea" id="RHEA-COMP:14801"/>
        <dbReference type="ChEBI" id="CHEBI:15378"/>
        <dbReference type="ChEBI" id="CHEBI:17319"/>
        <dbReference type="ChEBI" id="CHEBI:57844"/>
        <dbReference type="ChEBI" id="CHEBI:59789"/>
        <dbReference type="ChEBI" id="CHEBI:141026"/>
        <dbReference type="ChEBI" id="CHEBI:141027"/>
        <dbReference type="EC" id="1.21.98.4"/>
    </reaction>
</comment>
<keyword evidence="3 8" id="KW-0479">Metal-binding</keyword>
<comment type="caution">
    <text evidence="11">The sequence shown here is derived from an EMBL/GenBank/DDBJ whole genome shotgun (WGS) entry which is preliminary data.</text>
</comment>
<dbReference type="SFLD" id="SFLDS00029">
    <property type="entry name" value="Radical_SAM"/>
    <property type="match status" value="1"/>
</dbReference>
<evidence type="ECO:0000256" key="7">
    <source>
        <dbReference type="ARBA" id="ARBA00023014"/>
    </source>
</evidence>
<dbReference type="Gene3D" id="3.20.20.70">
    <property type="entry name" value="Aldolase class I"/>
    <property type="match status" value="1"/>
</dbReference>
<dbReference type="SFLD" id="SFLDG01386">
    <property type="entry name" value="main_SPASM_domain-containing"/>
    <property type="match status" value="1"/>
</dbReference>
<evidence type="ECO:0000256" key="4">
    <source>
        <dbReference type="ARBA" id="ARBA00022905"/>
    </source>
</evidence>
<dbReference type="CDD" id="cd21119">
    <property type="entry name" value="SPASM_PqqE"/>
    <property type="match status" value="1"/>
</dbReference>
<dbReference type="InterPro" id="IPR017200">
    <property type="entry name" value="PqqE-like"/>
</dbReference>
<dbReference type="PANTHER" id="PTHR11228">
    <property type="entry name" value="RADICAL SAM DOMAIN PROTEIN"/>
    <property type="match status" value="1"/>
</dbReference>
<dbReference type="PANTHER" id="PTHR11228:SF7">
    <property type="entry name" value="PQQA PEPTIDE CYCLASE"/>
    <property type="match status" value="1"/>
</dbReference>
<feature type="binding site" evidence="8">
    <location>
        <position position="22"/>
    </location>
    <ligand>
        <name>[4Fe-4S] cluster</name>
        <dbReference type="ChEBI" id="CHEBI:49883"/>
        <note>4Fe-4S-S-AdoMet</note>
    </ligand>
</feature>
<dbReference type="EC" id="1.21.98.4" evidence="8"/>
<reference evidence="11 12" key="1">
    <citation type="submission" date="2024-12" db="EMBL/GenBank/DDBJ databases">
        <title>Forecasting of Potato common scab and diversities of Pathogenic streptomyces spp. in china.</title>
        <authorList>
            <person name="Handique U."/>
            <person name="Wu J."/>
        </authorList>
    </citation>
    <scope>NUCLEOTIDE SEQUENCE [LARGE SCALE GENOMIC DNA]</scope>
    <source>
        <strain evidence="11 12">ZRIMU1530</strain>
    </source>
</reference>